<reference evidence="2 3" key="1">
    <citation type="submission" date="2016-10" db="EMBL/GenBank/DDBJ databases">
        <authorList>
            <person name="de Groot N.N."/>
        </authorList>
    </citation>
    <scope>NUCLEOTIDE SEQUENCE [LARGE SCALE GENOMIC DNA]</scope>
    <source>
        <strain evidence="2 3">DSM 25294</strain>
    </source>
</reference>
<dbReference type="EMBL" id="FNEK01000096">
    <property type="protein sequence ID" value="SDL59048.1"/>
    <property type="molecule type" value="Genomic_DNA"/>
</dbReference>
<dbReference type="SUPFAM" id="SSF50630">
    <property type="entry name" value="Acid proteases"/>
    <property type="match status" value="1"/>
</dbReference>
<evidence type="ECO:0000313" key="2">
    <source>
        <dbReference type="EMBL" id="SDL59048.1"/>
    </source>
</evidence>
<dbReference type="Proteomes" id="UP000199382">
    <property type="component" value="Unassembled WGS sequence"/>
</dbReference>
<dbReference type="InterPro" id="IPR008503">
    <property type="entry name" value="Asp_endopeptidase"/>
</dbReference>
<proteinExistence type="predicted"/>
<dbReference type="Pfam" id="PF05618">
    <property type="entry name" value="Zn_protease"/>
    <property type="match status" value="1"/>
</dbReference>
<accession>A0A1G9LAP9</accession>
<evidence type="ECO:0000259" key="1">
    <source>
        <dbReference type="Pfam" id="PF05618"/>
    </source>
</evidence>
<evidence type="ECO:0000313" key="3">
    <source>
        <dbReference type="Proteomes" id="UP000199382"/>
    </source>
</evidence>
<dbReference type="PANTHER" id="PTHR38037">
    <property type="entry name" value="ZN_PROTEASE DOMAIN-CONTAINING PROTEIN"/>
    <property type="match status" value="1"/>
</dbReference>
<organism evidence="2 3">
    <name type="scientific">Aliiruegeria lutimaris</name>
    <dbReference type="NCBI Taxonomy" id="571298"/>
    <lineage>
        <taxon>Bacteria</taxon>
        <taxon>Pseudomonadati</taxon>
        <taxon>Pseudomonadota</taxon>
        <taxon>Alphaproteobacteria</taxon>
        <taxon>Rhodobacterales</taxon>
        <taxon>Roseobacteraceae</taxon>
        <taxon>Aliiruegeria</taxon>
    </lineage>
</organism>
<gene>
    <name evidence="2" type="ORF">SAMN04488026_10966</name>
</gene>
<dbReference type="OrthoDB" id="9782977at2"/>
<feature type="domain" description="Retropepsin-like aspartic endopeptidase" evidence="1">
    <location>
        <begin position="24"/>
        <end position="156"/>
    </location>
</feature>
<dbReference type="STRING" id="571298.SAMN04488026_10966"/>
<sequence>MTNNNIQSYRAKKRRKARIQPPLIIGWREYVSLPELGLNDFTAKIDTGALTTALHATDIRRFTGEDGRDWVEFHPPDLGHSAPDICRARVSDHRQVKNSGGIAEDRYFIRTDLKVEHRVFLVEISLTDRGEMKYPMLIGRTALRGHGLVVDCGHSWLTRPRKPKKNHKSQGVTK</sequence>
<keyword evidence="3" id="KW-1185">Reference proteome</keyword>
<dbReference type="PANTHER" id="PTHR38037:SF2">
    <property type="entry name" value="ATP-DEPENDENT ZINC PROTEASE DOMAIN-CONTAINING PROTEIN-RELATED"/>
    <property type="match status" value="1"/>
</dbReference>
<name>A0A1G9LAP9_9RHOB</name>
<dbReference type="RefSeq" id="WP_093163985.1">
    <property type="nucleotide sequence ID" value="NZ_FNEK01000096.1"/>
</dbReference>
<dbReference type="Gene3D" id="2.40.70.10">
    <property type="entry name" value="Acid Proteases"/>
    <property type="match status" value="1"/>
</dbReference>
<dbReference type="InterPro" id="IPR021109">
    <property type="entry name" value="Peptidase_aspartic_dom_sf"/>
</dbReference>
<dbReference type="AlphaFoldDB" id="A0A1G9LAP9"/>
<protein>
    <submittedName>
        <fullName evidence="2">Uncharacterized conserved protein</fullName>
    </submittedName>
</protein>